<accession>A0ABW3K6S5</accession>
<sequence length="85" mass="9900">MAKRKSNSDFQYSHNPLEMERTLVAKISETGKEQLKKRRKAGLSSFYAKEGKIVEVLPNNSELVRHTIKSKWVVLKKEKRSLKLK</sequence>
<keyword evidence="2" id="KW-1185">Reference proteome</keyword>
<proteinExistence type="predicted"/>
<comment type="caution">
    <text evidence="1">The sequence shown here is derived from an EMBL/GenBank/DDBJ whole genome shotgun (WGS) entry which is preliminary data.</text>
</comment>
<organism evidence="1 2">
    <name type="scientific">Ohtaekwangia kribbensis</name>
    <dbReference type="NCBI Taxonomy" id="688913"/>
    <lineage>
        <taxon>Bacteria</taxon>
        <taxon>Pseudomonadati</taxon>
        <taxon>Bacteroidota</taxon>
        <taxon>Cytophagia</taxon>
        <taxon>Cytophagales</taxon>
        <taxon>Fulvivirgaceae</taxon>
        <taxon>Ohtaekwangia</taxon>
    </lineage>
</organism>
<evidence type="ECO:0008006" key="3">
    <source>
        <dbReference type="Google" id="ProtNLM"/>
    </source>
</evidence>
<evidence type="ECO:0000313" key="1">
    <source>
        <dbReference type="EMBL" id="MFD1001942.1"/>
    </source>
</evidence>
<gene>
    <name evidence="1" type="ORF">ACFQ21_21635</name>
</gene>
<evidence type="ECO:0000313" key="2">
    <source>
        <dbReference type="Proteomes" id="UP001597112"/>
    </source>
</evidence>
<reference evidence="2" key="1">
    <citation type="journal article" date="2019" name="Int. J. Syst. Evol. Microbiol.">
        <title>The Global Catalogue of Microorganisms (GCM) 10K type strain sequencing project: providing services to taxonomists for standard genome sequencing and annotation.</title>
        <authorList>
            <consortium name="The Broad Institute Genomics Platform"/>
            <consortium name="The Broad Institute Genome Sequencing Center for Infectious Disease"/>
            <person name="Wu L."/>
            <person name="Ma J."/>
        </authorList>
    </citation>
    <scope>NUCLEOTIDE SEQUENCE [LARGE SCALE GENOMIC DNA]</scope>
    <source>
        <strain evidence="2">CCUG 58938</strain>
    </source>
</reference>
<dbReference type="RefSeq" id="WP_377582568.1">
    <property type="nucleotide sequence ID" value="NZ_JBHTKA010000008.1"/>
</dbReference>
<dbReference type="Proteomes" id="UP001597112">
    <property type="component" value="Unassembled WGS sequence"/>
</dbReference>
<name>A0ABW3K6S5_9BACT</name>
<protein>
    <recommendedName>
        <fullName evidence="3">50S ribosomal protein L33</fullName>
    </recommendedName>
</protein>
<dbReference type="EMBL" id="JBHTKA010000008">
    <property type="protein sequence ID" value="MFD1001942.1"/>
    <property type="molecule type" value="Genomic_DNA"/>
</dbReference>